<protein>
    <submittedName>
        <fullName evidence="1">Uncharacterized protein</fullName>
    </submittedName>
</protein>
<name>A0A5V3WFA9_SALER</name>
<dbReference type="AlphaFoldDB" id="A0A5V3WFA9"/>
<dbReference type="EMBL" id="AAGFSO010000012">
    <property type="protein sequence ID" value="EBN4401866.1"/>
    <property type="molecule type" value="Genomic_DNA"/>
</dbReference>
<gene>
    <name evidence="1" type="ORF">DSA09_17540</name>
</gene>
<evidence type="ECO:0000313" key="1">
    <source>
        <dbReference type="EMBL" id="EBN4401866.1"/>
    </source>
</evidence>
<proteinExistence type="predicted"/>
<reference evidence="1" key="1">
    <citation type="submission" date="2018-07" db="EMBL/GenBank/DDBJ databases">
        <authorList>
            <consortium name="PulseNet: The National Subtyping Network for Foodborne Disease Surveillance"/>
            <person name="Tarr C.L."/>
            <person name="Trees E."/>
            <person name="Katz L.S."/>
            <person name="Carleton-Romer H.A."/>
            <person name="Stroika S."/>
            <person name="Kucerova Z."/>
            <person name="Roache K.F."/>
            <person name="Sabol A.L."/>
            <person name="Besser J."/>
            <person name="Gerner-Smidt P."/>
        </authorList>
    </citation>
    <scope>NUCLEOTIDE SEQUENCE</scope>
    <source>
        <strain evidence="1">PNUSAS044948</strain>
    </source>
</reference>
<sequence>MNISIQSQKVILPHVRRYTEEEQSYLDPFVLALYRERREMLQRFKQALDVAGVAYVEADHA</sequence>
<organism evidence="1">
    <name type="scientific">Salmonella enterica</name>
    <name type="common">Salmonella choleraesuis</name>
    <dbReference type="NCBI Taxonomy" id="28901"/>
    <lineage>
        <taxon>Bacteria</taxon>
        <taxon>Pseudomonadati</taxon>
        <taxon>Pseudomonadota</taxon>
        <taxon>Gammaproteobacteria</taxon>
        <taxon>Enterobacterales</taxon>
        <taxon>Enterobacteriaceae</taxon>
        <taxon>Salmonella</taxon>
    </lineage>
</organism>
<accession>A0A5V3WFA9</accession>
<comment type="caution">
    <text evidence="1">The sequence shown here is derived from an EMBL/GenBank/DDBJ whole genome shotgun (WGS) entry which is preliminary data.</text>
</comment>